<evidence type="ECO:0000256" key="5">
    <source>
        <dbReference type="ARBA" id="ARBA00022729"/>
    </source>
</evidence>
<keyword evidence="4 9" id="KW-0812">Transmembrane</keyword>
<accession>A1VM80</accession>
<organism evidence="10 11">
    <name type="scientific">Polaromonas naphthalenivorans (strain CJ2)</name>
    <dbReference type="NCBI Taxonomy" id="365044"/>
    <lineage>
        <taxon>Bacteria</taxon>
        <taxon>Pseudomonadati</taxon>
        <taxon>Pseudomonadota</taxon>
        <taxon>Betaproteobacteria</taxon>
        <taxon>Burkholderiales</taxon>
        <taxon>Comamonadaceae</taxon>
        <taxon>Polaromonas</taxon>
    </lineage>
</organism>
<dbReference type="GO" id="GO:0005886">
    <property type="term" value="C:plasma membrane"/>
    <property type="evidence" value="ECO:0007669"/>
    <property type="project" value="UniProtKB-SubCell"/>
</dbReference>
<dbReference type="PROSITE" id="PS51257">
    <property type="entry name" value="PROKAR_LIPOPROTEIN"/>
    <property type="match status" value="1"/>
</dbReference>
<dbReference type="NCBIfam" id="TIGR01845">
    <property type="entry name" value="outer_NodT"/>
    <property type="match status" value="1"/>
</dbReference>
<reference evidence="11" key="1">
    <citation type="journal article" date="2009" name="Environ. Microbiol.">
        <title>The genome of Polaromonas naphthalenivorans strain CJ2, isolated from coal tar-contaminated sediment, reveals physiological and metabolic versatility and evolution through extensive horizontal gene transfer.</title>
        <authorList>
            <person name="Yagi J.M."/>
            <person name="Sims D."/>
            <person name="Brettin T."/>
            <person name="Bruce D."/>
            <person name="Madsen E.L."/>
        </authorList>
    </citation>
    <scope>NUCLEOTIDE SEQUENCE [LARGE SCALE GENOMIC DNA]</scope>
    <source>
        <strain evidence="11">CJ2</strain>
    </source>
</reference>
<comment type="similarity">
    <text evidence="2 9">Belongs to the outer membrane factor (OMF) (TC 1.B.17) family.</text>
</comment>
<evidence type="ECO:0000256" key="4">
    <source>
        <dbReference type="ARBA" id="ARBA00022692"/>
    </source>
</evidence>
<dbReference type="InterPro" id="IPR003423">
    <property type="entry name" value="OMP_efflux"/>
</dbReference>
<dbReference type="Proteomes" id="UP000000644">
    <property type="component" value="Chromosome"/>
</dbReference>
<dbReference type="KEGG" id="pna:Pnap_1444"/>
<evidence type="ECO:0000313" key="10">
    <source>
        <dbReference type="EMBL" id="ABM36758.1"/>
    </source>
</evidence>
<dbReference type="Pfam" id="PF02321">
    <property type="entry name" value="OEP"/>
    <property type="match status" value="2"/>
</dbReference>
<keyword evidence="8 9" id="KW-0449">Lipoprotein</keyword>
<evidence type="ECO:0000256" key="9">
    <source>
        <dbReference type="RuleBase" id="RU362097"/>
    </source>
</evidence>
<dbReference type="InterPro" id="IPR010131">
    <property type="entry name" value="MdtP/NodT-like"/>
</dbReference>
<dbReference type="RefSeq" id="WP_011800845.1">
    <property type="nucleotide sequence ID" value="NC_008781.1"/>
</dbReference>
<dbReference type="Gene3D" id="2.20.200.10">
    <property type="entry name" value="Outer membrane efflux proteins (OEP)"/>
    <property type="match status" value="1"/>
</dbReference>
<dbReference type="HOGENOM" id="CLU_012817_13_2_4"/>
<dbReference type="SUPFAM" id="SSF56954">
    <property type="entry name" value="Outer membrane efflux proteins (OEP)"/>
    <property type="match status" value="1"/>
</dbReference>
<dbReference type="eggNOG" id="COG1538">
    <property type="taxonomic scope" value="Bacteria"/>
</dbReference>
<dbReference type="STRING" id="365044.Pnap_1444"/>
<dbReference type="Gene3D" id="1.20.1600.10">
    <property type="entry name" value="Outer membrane efflux proteins (OEP)"/>
    <property type="match status" value="1"/>
</dbReference>
<evidence type="ECO:0000256" key="3">
    <source>
        <dbReference type="ARBA" id="ARBA00022452"/>
    </source>
</evidence>
<evidence type="ECO:0000256" key="8">
    <source>
        <dbReference type="ARBA" id="ARBA00023288"/>
    </source>
</evidence>
<keyword evidence="5" id="KW-0732">Signal</keyword>
<dbReference type="AlphaFoldDB" id="A1VM80"/>
<evidence type="ECO:0000256" key="7">
    <source>
        <dbReference type="ARBA" id="ARBA00023139"/>
    </source>
</evidence>
<sequence>MPVWRASVRMALVSLAGLVAAGLIATGLSGCADMSGIAPQASLRDAPSLGLNTATAPAPVAAEWWRDFGDETLNGLVTKALETSPSLKLAQARLARAQAATDVAHAATLPQVNGQLDLTRQRYTANGAVPPPLAGSIRESATAQLAASWELDFFGKNRTALDAALGSAKAAQADAQAARVLLASQVARSYFQLVRLNEQSGVASRTLAQREETLKLVRDRVNAGLDTRLELRQSEGGLPEARLQLEAVQEQMALTRNALNALLGQPNSASALVPSAQSAIKNVALTPNIPADLLGRRADIAAARWRVEASSKDVVNAKTQFYPNINLVAFAGFSSIGLGNLLNSGSQQWGVGPALRLPIFEAGRLRANLRGKTADLDAAVESYNAAVIDAVRDVADQVASSQAIGRQQAEQRAAQDAAESAYGIAVQRYKAGLGNYLNVLTAETSVLAQRRLAVDLAGRALDTQVALIRALGGGYAPEQLPGAQNATKLIAVNARPVSVNGLFD</sequence>
<evidence type="ECO:0000256" key="2">
    <source>
        <dbReference type="ARBA" id="ARBA00007613"/>
    </source>
</evidence>
<evidence type="ECO:0000256" key="6">
    <source>
        <dbReference type="ARBA" id="ARBA00023136"/>
    </source>
</evidence>
<dbReference type="EMBL" id="CP000529">
    <property type="protein sequence ID" value="ABM36758.1"/>
    <property type="molecule type" value="Genomic_DNA"/>
</dbReference>
<keyword evidence="3 9" id="KW-1134">Transmembrane beta strand</keyword>
<proteinExistence type="inferred from homology"/>
<evidence type="ECO:0000313" key="11">
    <source>
        <dbReference type="Proteomes" id="UP000000644"/>
    </source>
</evidence>
<protein>
    <submittedName>
        <fullName evidence="10">RND efflux system, outer membrane lipoprotein, NodT family</fullName>
    </submittedName>
</protein>
<dbReference type="PANTHER" id="PTHR30203">
    <property type="entry name" value="OUTER MEMBRANE CATION EFFLUX PROTEIN"/>
    <property type="match status" value="1"/>
</dbReference>
<gene>
    <name evidence="10" type="ordered locus">Pnap_1444</name>
</gene>
<name>A1VM80_POLNA</name>
<dbReference type="GO" id="GO:0015562">
    <property type="term" value="F:efflux transmembrane transporter activity"/>
    <property type="evidence" value="ECO:0007669"/>
    <property type="project" value="InterPro"/>
</dbReference>
<keyword evidence="11" id="KW-1185">Reference proteome</keyword>
<keyword evidence="7 9" id="KW-0564">Palmitate</keyword>
<keyword evidence="6 9" id="KW-0472">Membrane</keyword>
<evidence type="ECO:0000256" key="1">
    <source>
        <dbReference type="ARBA" id="ARBA00004370"/>
    </source>
</evidence>
<dbReference type="PANTHER" id="PTHR30203:SF20">
    <property type="entry name" value="MULTIDRUG RESISTANCE OUTER MEMBRANE PROTEIN MDTP-RELATED"/>
    <property type="match status" value="1"/>
</dbReference>
<comment type="subcellular location">
    <subcellularLocation>
        <location evidence="9">Cell membrane</location>
        <topology evidence="9">Lipid-anchor</topology>
    </subcellularLocation>
    <subcellularLocation>
        <location evidence="1">Membrane</location>
    </subcellularLocation>
</comment>